<dbReference type="GO" id="GO:0016887">
    <property type="term" value="F:ATP hydrolysis activity"/>
    <property type="evidence" value="ECO:0007669"/>
    <property type="project" value="RHEA"/>
</dbReference>
<feature type="binding site" evidence="12">
    <location>
        <begin position="24"/>
        <end position="31"/>
    </location>
    <ligand>
        <name>ATP</name>
        <dbReference type="ChEBI" id="CHEBI:30616"/>
    </ligand>
</feature>
<evidence type="ECO:0000256" key="9">
    <source>
        <dbReference type="ARBA" id="ARBA00034808"/>
    </source>
</evidence>
<comment type="catalytic activity">
    <reaction evidence="8">
        <text>Couples ATP hydrolysis with the unwinding of duplex DNA by translocating in the 3'-5' direction.</text>
        <dbReference type="EC" id="5.6.2.4"/>
    </reaction>
</comment>
<name>A0A2A4F3U2_9BURK</name>
<keyword evidence="6" id="KW-0238">DNA-binding</keyword>
<dbReference type="GO" id="GO:0043138">
    <property type="term" value="F:3'-5' DNA helicase activity"/>
    <property type="evidence" value="ECO:0007669"/>
    <property type="project" value="UniProtKB-EC"/>
</dbReference>
<comment type="similarity">
    <text evidence="1">Belongs to the helicase family. UvrD subfamily.</text>
</comment>
<dbReference type="Gene3D" id="1.10.10.160">
    <property type="match status" value="1"/>
</dbReference>
<dbReference type="InterPro" id="IPR014017">
    <property type="entry name" value="DNA_helicase_UvrD-like_C"/>
</dbReference>
<dbReference type="InterPro" id="IPR013986">
    <property type="entry name" value="DExx_box_DNA_helicase_dom_sf"/>
</dbReference>
<dbReference type="GO" id="GO:0000725">
    <property type="term" value="P:recombinational repair"/>
    <property type="evidence" value="ECO:0007669"/>
    <property type="project" value="TreeGrafter"/>
</dbReference>
<evidence type="ECO:0000256" key="7">
    <source>
        <dbReference type="ARBA" id="ARBA00023235"/>
    </source>
</evidence>
<dbReference type="GO" id="GO:0003677">
    <property type="term" value="F:DNA binding"/>
    <property type="evidence" value="ECO:0007669"/>
    <property type="project" value="UniProtKB-KW"/>
</dbReference>
<dbReference type="InterPro" id="IPR027417">
    <property type="entry name" value="P-loop_NTPase"/>
</dbReference>
<comment type="caution">
    <text evidence="14">The sequence shown here is derived from an EMBL/GenBank/DDBJ whole genome shotgun (WGS) entry which is preliminary data.</text>
</comment>
<dbReference type="Gene3D" id="3.40.50.300">
    <property type="entry name" value="P-loop containing nucleotide triphosphate hydrolases"/>
    <property type="match status" value="3"/>
</dbReference>
<evidence type="ECO:0000256" key="3">
    <source>
        <dbReference type="ARBA" id="ARBA00022801"/>
    </source>
</evidence>
<evidence type="ECO:0000256" key="4">
    <source>
        <dbReference type="ARBA" id="ARBA00022806"/>
    </source>
</evidence>
<keyword evidence="5 12" id="KW-0067">ATP-binding</keyword>
<evidence type="ECO:0000256" key="6">
    <source>
        <dbReference type="ARBA" id="ARBA00023125"/>
    </source>
</evidence>
<evidence type="ECO:0000256" key="1">
    <source>
        <dbReference type="ARBA" id="ARBA00009922"/>
    </source>
</evidence>
<dbReference type="InterPro" id="IPR000212">
    <property type="entry name" value="DNA_helicase_UvrD/REP"/>
</dbReference>
<dbReference type="GO" id="GO:0005524">
    <property type="term" value="F:ATP binding"/>
    <property type="evidence" value="ECO:0007669"/>
    <property type="project" value="UniProtKB-UniRule"/>
</dbReference>
<dbReference type="PANTHER" id="PTHR11070:SF2">
    <property type="entry name" value="ATP-DEPENDENT DNA HELICASE SRS2"/>
    <property type="match status" value="1"/>
</dbReference>
<organism evidence="14 15">
    <name type="scientific">Paraburkholderia acidicola</name>
    <dbReference type="NCBI Taxonomy" id="1912599"/>
    <lineage>
        <taxon>Bacteria</taxon>
        <taxon>Pseudomonadati</taxon>
        <taxon>Pseudomonadota</taxon>
        <taxon>Betaproteobacteria</taxon>
        <taxon>Burkholderiales</taxon>
        <taxon>Burkholderiaceae</taxon>
        <taxon>Paraburkholderia</taxon>
    </lineage>
</organism>
<dbReference type="Proteomes" id="UP000218022">
    <property type="component" value="Unassembled WGS sequence"/>
</dbReference>
<evidence type="ECO:0000256" key="5">
    <source>
        <dbReference type="ARBA" id="ARBA00022840"/>
    </source>
</evidence>
<dbReference type="SUPFAM" id="SSF52540">
    <property type="entry name" value="P-loop containing nucleoside triphosphate hydrolases"/>
    <property type="match status" value="1"/>
</dbReference>
<dbReference type="PANTHER" id="PTHR11070">
    <property type="entry name" value="UVRD / RECB / PCRA DNA HELICASE FAMILY MEMBER"/>
    <property type="match status" value="1"/>
</dbReference>
<evidence type="ECO:0000313" key="15">
    <source>
        <dbReference type="Proteomes" id="UP000218022"/>
    </source>
</evidence>
<dbReference type="InterPro" id="IPR014016">
    <property type="entry name" value="UvrD-like_ATP-bd"/>
</dbReference>
<gene>
    <name evidence="14" type="ORF">BWP39_09725</name>
</gene>
<sequence length="595" mass="67365">MHIKPTREQRAIIKTQHPFVSVFAVAGSGKTSTLFARAQHLVSQGVVADRVLILSFSNKAVEVLRTRLRNTIPSGNIMTFHSLGMSLVQRQEEATRYGVKLATPKQGLKTLHRTVKTMRRTCTRLRQSVSIDLRTAKERTRLMKFFLATQRSTTLEQRLVADSDAGFTDYVEVLHDLRRIRRRYDRLLRDGGLIDYAGMLRRGRLALGDSPFPYTCVLVDEIQDMDQGQARLLRNIAERVSSIMVFGDPAQAIFGFMGGKFHDMREILGKVKVLPLSRSFRLTHETAALANAINTNCGVVVVGSRGGRKPAFVKCETAREQEATVVALVEQLKASGAAGDDIAVLARTKAQLRQIEQALLAASHMTHAVNGEEQPAHMDRMLDVLAMLNRNVERWQGRHSRTEKIWLERRLVFLCGARSLPKAVLQKCRRRFQKAALAPSFSGRYAAVKTLYVSLAGAANPDERKAALIELNRWQATSDRFRTVKSLRAFIHEMRQQSPVMSSTIHGAKGDEWDYVIIVGVTEGSLPFYRELKRGDVEEERRLFYVATTRAKKRAYLIEAPYHHAPSGQLFNKRSQFLTRDVRRTLQSFTLRWPQ</sequence>
<evidence type="ECO:0000259" key="13">
    <source>
        <dbReference type="PROSITE" id="PS51198"/>
    </source>
</evidence>
<dbReference type="EMBL" id="MTZV01000003">
    <property type="protein sequence ID" value="PCE27056.1"/>
    <property type="molecule type" value="Genomic_DNA"/>
</dbReference>
<keyword evidence="3 12" id="KW-0378">Hydrolase</keyword>
<feature type="domain" description="UvrD-like helicase ATP-binding" evidence="13">
    <location>
        <begin position="3"/>
        <end position="283"/>
    </location>
</feature>
<proteinExistence type="inferred from homology"/>
<protein>
    <recommendedName>
        <fullName evidence="9">DNA 3'-5' helicase</fullName>
        <ecNumber evidence="9">5.6.2.4</ecNumber>
    </recommendedName>
    <alternativeName>
        <fullName evidence="10">DNA 3'-5' helicase II</fullName>
    </alternativeName>
</protein>
<accession>A0A2A4F3U2</accession>
<dbReference type="EC" id="5.6.2.4" evidence="9"/>
<dbReference type="Pfam" id="PF00580">
    <property type="entry name" value="UvrD-helicase"/>
    <property type="match status" value="1"/>
</dbReference>
<evidence type="ECO:0000256" key="11">
    <source>
        <dbReference type="ARBA" id="ARBA00048988"/>
    </source>
</evidence>
<comment type="catalytic activity">
    <reaction evidence="11">
        <text>ATP + H2O = ADP + phosphate + H(+)</text>
        <dbReference type="Rhea" id="RHEA:13065"/>
        <dbReference type="ChEBI" id="CHEBI:15377"/>
        <dbReference type="ChEBI" id="CHEBI:15378"/>
        <dbReference type="ChEBI" id="CHEBI:30616"/>
        <dbReference type="ChEBI" id="CHEBI:43474"/>
        <dbReference type="ChEBI" id="CHEBI:456216"/>
        <dbReference type="EC" id="5.6.2.4"/>
    </reaction>
</comment>
<evidence type="ECO:0000256" key="12">
    <source>
        <dbReference type="PROSITE-ProRule" id="PRU00560"/>
    </source>
</evidence>
<evidence type="ECO:0000256" key="10">
    <source>
        <dbReference type="ARBA" id="ARBA00034923"/>
    </source>
</evidence>
<evidence type="ECO:0000256" key="2">
    <source>
        <dbReference type="ARBA" id="ARBA00022741"/>
    </source>
</evidence>
<evidence type="ECO:0000313" key="14">
    <source>
        <dbReference type="EMBL" id="PCE27056.1"/>
    </source>
</evidence>
<keyword evidence="4 12" id="KW-0347">Helicase</keyword>
<dbReference type="PROSITE" id="PS51198">
    <property type="entry name" value="UVRD_HELICASE_ATP_BIND"/>
    <property type="match status" value="1"/>
</dbReference>
<keyword evidence="2 12" id="KW-0547">Nucleotide-binding</keyword>
<dbReference type="Pfam" id="PF13361">
    <property type="entry name" value="UvrD_C"/>
    <property type="match status" value="1"/>
</dbReference>
<dbReference type="AlphaFoldDB" id="A0A2A4F3U2"/>
<keyword evidence="7" id="KW-0413">Isomerase</keyword>
<evidence type="ECO:0000256" key="8">
    <source>
        <dbReference type="ARBA" id="ARBA00034617"/>
    </source>
</evidence>
<reference evidence="14 15" key="1">
    <citation type="submission" date="2017-01" db="EMBL/GenBank/DDBJ databases">
        <title>Whole-Genome Shotgun Sequencing of Two beta-Proteobacterial Species in Search of the Bulgecin Biosynthetic Cluster.</title>
        <authorList>
            <person name="Horsman M.E."/>
            <person name="Marous D.R."/>
            <person name="Li R."/>
            <person name="Oliver R.A."/>
            <person name="Byun B."/>
            <person name="Emrich S.J."/>
            <person name="Boggess B."/>
            <person name="Townsend C.A."/>
            <person name="Mobashery S."/>
        </authorList>
    </citation>
    <scope>NUCLEOTIDE SEQUENCE [LARGE SCALE GENOMIC DNA]</scope>
    <source>
        <strain evidence="14 15">ATCC 31363</strain>
    </source>
</reference>
<dbReference type="Gene3D" id="1.10.486.10">
    <property type="entry name" value="PCRA, domain 4"/>
    <property type="match status" value="1"/>
</dbReference>